<dbReference type="InterPro" id="IPR013785">
    <property type="entry name" value="Aldolase_TIM"/>
</dbReference>
<feature type="domain" description="Radical SAM core" evidence="7">
    <location>
        <begin position="20"/>
        <end position="240"/>
    </location>
</feature>
<proteinExistence type="predicted"/>
<dbReference type="SMART" id="SM00729">
    <property type="entry name" value="Elp3"/>
    <property type="match status" value="1"/>
</dbReference>
<dbReference type="GO" id="GO:0051539">
    <property type="term" value="F:4 iron, 4 sulfur cluster binding"/>
    <property type="evidence" value="ECO:0007669"/>
    <property type="project" value="UniProtKB-KW"/>
</dbReference>
<dbReference type="CDD" id="cd21109">
    <property type="entry name" value="SPASM"/>
    <property type="match status" value="1"/>
</dbReference>
<evidence type="ECO:0000256" key="1">
    <source>
        <dbReference type="ARBA" id="ARBA00001966"/>
    </source>
</evidence>
<dbReference type="GO" id="GO:0046872">
    <property type="term" value="F:metal ion binding"/>
    <property type="evidence" value="ECO:0007669"/>
    <property type="project" value="UniProtKB-KW"/>
</dbReference>
<dbReference type="SFLD" id="SFLDG01386">
    <property type="entry name" value="main_SPASM_domain-containing"/>
    <property type="match status" value="1"/>
</dbReference>
<evidence type="ECO:0000256" key="6">
    <source>
        <dbReference type="ARBA" id="ARBA00023014"/>
    </source>
</evidence>
<sequence length="353" mass="40019">MRFSYLRALRQVVLHPLHMQQLPIHIQVELTTYCNLQCKACMRSKYLDQSRHLSFAQFTNIVEQIRPVKISLSGGGEPFMNPEVFDMISLAKSLGASINTTTNCTLLNTETCERIVTSGLDLLKISIDGATAEAYLQSRGEDRFSEVLEGIQRLTEAKRRLGSSTPFLRFNYVIFSGNYHDMAATVDLAAACGIDAIYFQPLELIGIEERRAELVGDMSAEGVRREIERAIQAQQRSRVKSNLHVLRAAFPLYWKKYTLTPQNPESRRCILPWFSTYITLNGTVHPCCSSSQPETLMGNIFDASMETIWNGAKYQSFRQTIREGTRAYPICKNCVPETIVSILKSRIRPGFLR</sequence>
<dbReference type="InterPro" id="IPR034391">
    <property type="entry name" value="AdoMet-like_SPASM_containing"/>
</dbReference>
<dbReference type="PANTHER" id="PTHR11228">
    <property type="entry name" value="RADICAL SAM DOMAIN PROTEIN"/>
    <property type="match status" value="1"/>
</dbReference>
<dbReference type="InterPro" id="IPR017200">
    <property type="entry name" value="PqqE-like"/>
</dbReference>
<keyword evidence="5" id="KW-0408">Iron</keyword>
<comment type="cofactor">
    <cofactor evidence="1">
        <name>[4Fe-4S] cluster</name>
        <dbReference type="ChEBI" id="CHEBI:49883"/>
    </cofactor>
</comment>
<evidence type="ECO:0000256" key="4">
    <source>
        <dbReference type="ARBA" id="ARBA00022723"/>
    </source>
</evidence>
<dbReference type="Pfam" id="PF04055">
    <property type="entry name" value="Radical_SAM"/>
    <property type="match status" value="1"/>
</dbReference>
<keyword evidence="4" id="KW-0479">Metal-binding</keyword>
<dbReference type="InterPro" id="IPR023885">
    <property type="entry name" value="4Fe4S-binding_SPASM_dom"/>
</dbReference>
<reference evidence="8 9" key="1">
    <citation type="submission" date="2017-10" db="EMBL/GenBank/DDBJ databases">
        <title>Novel microbial diversity and functional potential in the marine mammal oral microbiome.</title>
        <authorList>
            <person name="Dudek N.K."/>
            <person name="Sun C.L."/>
            <person name="Burstein D."/>
            <person name="Kantor R.S."/>
            <person name="Aliaga Goltsman D.S."/>
            <person name="Bik E.M."/>
            <person name="Thomas B.C."/>
            <person name="Banfield J.F."/>
            <person name="Relman D.A."/>
        </authorList>
    </citation>
    <scope>NUCLEOTIDE SEQUENCE [LARGE SCALE GENOMIC DNA]</scope>
    <source>
        <strain evidence="8">DOLZORAL124_49_17</strain>
    </source>
</reference>
<dbReference type="SFLD" id="SFLDG01067">
    <property type="entry name" value="SPASM/twitch_domain_containing"/>
    <property type="match status" value="2"/>
</dbReference>
<evidence type="ECO:0000256" key="5">
    <source>
        <dbReference type="ARBA" id="ARBA00023004"/>
    </source>
</evidence>
<evidence type="ECO:0000313" key="9">
    <source>
        <dbReference type="Proteomes" id="UP000229740"/>
    </source>
</evidence>
<dbReference type="Pfam" id="PF13186">
    <property type="entry name" value="SPASM"/>
    <property type="match status" value="1"/>
</dbReference>
<keyword evidence="6" id="KW-0411">Iron-sulfur</keyword>
<evidence type="ECO:0000256" key="2">
    <source>
        <dbReference type="ARBA" id="ARBA00022485"/>
    </source>
</evidence>
<organism evidence="8 9">
    <name type="scientific">candidate division KSB3 bacterium</name>
    <dbReference type="NCBI Taxonomy" id="2044937"/>
    <lineage>
        <taxon>Bacteria</taxon>
        <taxon>candidate division KSB3</taxon>
    </lineage>
</organism>
<dbReference type="SFLD" id="SFLDG01387">
    <property type="entry name" value="BtrN-like_SPASM_domain_contain"/>
    <property type="match status" value="1"/>
</dbReference>
<dbReference type="Gene3D" id="3.20.20.70">
    <property type="entry name" value="Aldolase class I"/>
    <property type="match status" value="1"/>
</dbReference>
<dbReference type="PANTHER" id="PTHR11228:SF7">
    <property type="entry name" value="PQQA PEPTIDE CYCLASE"/>
    <property type="match status" value="1"/>
</dbReference>
<dbReference type="CDD" id="cd01335">
    <property type="entry name" value="Radical_SAM"/>
    <property type="match status" value="1"/>
</dbReference>
<protein>
    <recommendedName>
        <fullName evidence="7">Radical SAM core domain-containing protein</fullName>
    </recommendedName>
</protein>
<dbReference type="InterPro" id="IPR050377">
    <property type="entry name" value="Radical_SAM_PqqE_MftC-like"/>
</dbReference>
<keyword evidence="3" id="KW-0949">S-adenosyl-L-methionine</keyword>
<dbReference type="InterPro" id="IPR006638">
    <property type="entry name" value="Elp3/MiaA/NifB-like_rSAM"/>
</dbReference>
<keyword evidence="2" id="KW-0004">4Fe-4S</keyword>
<dbReference type="SFLD" id="SFLDS00029">
    <property type="entry name" value="Radical_SAM"/>
    <property type="match status" value="2"/>
</dbReference>
<dbReference type="PIRSF" id="PIRSF037420">
    <property type="entry name" value="PQQ_syn_pqqE"/>
    <property type="match status" value="1"/>
</dbReference>
<dbReference type="GO" id="GO:0003824">
    <property type="term" value="F:catalytic activity"/>
    <property type="evidence" value="ECO:0007669"/>
    <property type="project" value="InterPro"/>
</dbReference>
<dbReference type="EMBL" id="PDPS01000033">
    <property type="protein sequence ID" value="PID56531.1"/>
    <property type="molecule type" value="Genomic_DNA"/>
</dbReference>
<gene>
    <name evidence="8" type="ORF">CSB45_10915</name>
</gene>
<evidence type="ECO:0000259" key="7">
    <source>
        <dbReference type="PROSITE" id="PS51918"/>
    </source>
</evidence>
<dbReference type="InterPro" id="IPR007197">
    <property type="entry name" value="rSAM"/>
</dbReference>
<comment type="caution">
    <text evidence="8">The sequence shown here is derived from an EMBL/GenBank/DDBJ whole genome shotgun (WGS) entry which is preliminary data.</text>
</comment>
<dbReference type="SUPFAM" id="SSF102114">
    <property type="entry name" value="Radical SAM enzymes"/>
    <property type="match status" value="1"/>
</dbReference>
<dbReference type="InterPro" id="IPR058240">
    <property type="entry name" value="rSAM_sf"/>
</dbReference>
<dbReference type="Proteomes" id="UP000229740">
    <property type="component" value="Unassembled WGS sequence"/>
</dbReference>
<evidence type="ECO:0000313" key="8">
    <source>
        <dbReference type="EMBL" id="PID56531.1"/>
    </source>
</evidence>
<evidence type="ECO:0000256" key="3">
    <source>
        <dbReference type="ARBA" id="ARBA00022691"/>
    </source>
</evidence>
<dbReference type="PROSITE" id="PS51918">
    <property type="entry name" value="RADICAL_SAM"/>
    <property type="match status" value="1"/>
</dbReference>
<accession>A0A2G6E443</accession>
<dbReference type="AlphaFoldDB" id="A0A2G6E443"/>
<name>A0A2G6E443_9BACT</name>